<dbReference type="InterPro" id="IPR036652">
    <property type="entry name" value="YjeF_N_dom_sf"/>
</dbReference>
<dbReference type="InterPro" id="IPR029056">
    <property type="entry name" value="Ribokinase-like"/>
</dbReference>
<evidence type="ECO:0000259" key="20">
    <source>
        <dbReference type="PROSITE" id="PS51383"/>
    </source>
</evidence>
<dbReference type="GO" id="GO:0005524">
    <property type="term" value="F:ATP binding"/>
    <property type="evidence" value="ECO:0007669"/>
    <property type="project" value="UniProtKB-UniRule"/>
</dbReference>
<evidence type="ECO:0000256" key="18">
    <source>
        <dbReference type="HAMAP-Rule" id="MF_01966"/>
    </source>
</evidence>
<feature type="binding site" evidence="17">
    <location>
        <position position="270"/>
    </location>
    <ligand>
        <name>(6S)-NADPHX</name>
        <dbReference type="ChEBI" id="CHEBI:64076"/>
    </ligand>
</feature>
<evidence type="ECO:0000256" key="14">
    <source>
        <dbReference type="ARBA" id="ARBA00025153"/>
    </source>
</evidence>
<dbReference type="Gene3D" id="3.40.1190.20">
    <property type="match status" value="1"/>
</dbReference>
<evidence type="ECO:0000259" key="21">
    <source>
        <dbReference type="PROSITE" id="PS51385"/>
    </source>
</evidence>
<comment type="catalytic activity">
    <reaction evidence="15 17 19">
        <text>(6S)-NADHX + ADP = AMP + phosphate + NADH + H(+)</text>
        <dbReference type="Rhea" id="RHEA:32223"/>
        <dbReference type="ChEBI" id="CHEBI:15378"/>
        <dbReference type="ChEBI" id="CHEBI:43474"/>
        <dbReference type="ChEBI" id="CHEBI:57945"/>
        <dbReference type="ChEBI" id="CHEBI:64074"/>
        <dbReference type="ChEBI" id="CHEBI:456215"/>
        <dbReference type="ChEBI" id="CHEBI:456216"/>
        <dbReference type="EC" id="4.2.1.136"/>
    </reaction>
</comment>
<feature type="binding site" evidence="18">
    <location>
        <position position="72"/>
    </location>
    <ligand>
        <name>K(+)</name>
        <dbReference type="ChEBI" id="CHEBI:29103"/>
    </ligand>
</feature>
<evidence type="ECO:0000256" key="15">
    <source>
        <dbReference type="ARBA" id="ARBA00048238"/>
    </source>
</evidence>
<name>A0A1K1W241_9GAMM</name>
<dbReference type="GO" id="GO:0052855">
    <property type="term" value="F:ADP-dependent NAD(P)H-hydrate dehydratase activity"/>
    <property type="evidence" value="ECO:0007669"/>
    <property type="project" value="UniProtKB-UniRule"/>
</dbReference>
<comment type="catalytic activity">
    <reaction evidence="1 18 19">
        <text>(6R)-NADHX = (6S)-NADHX</text>
        <dbReference type="Rhea" id="RHEA:32215"/>
        <dbReference type="ChEBI" id="CHEBI:64074"/>
        <dbReference type="ChEBI" id="CHEBI:64075"/>
        <dbReference type="EC" id="5.1.99.6"/>
    </reaction>
</comment>
<comment type="caution">
    <text evidence="18">Lacks conserved residue(s) required for the propagation of feature annotation.</text>
</comment>
<comment type="similarity">
    <text evidence="18">Belongs to the NnrE/AIBP family.</text>
</comment>
<comment type="function">
    <text evidence="18">Catalyzes the epimerization of the S- and R-forms of NAD(P)HX, a damaged form of NAD(P)H that is a result of enzymatic or heat-dependent hydration. This is a prerequisite for the S-specific NAD(P)H-hydrate dehydratase to allow the repair of both epimers of NAD(P)HX.</text>
</comment>
<keyword evidence="7 17" id="KW-0067">ATP-binding</keyword>
<dbReference type="EMBL" id="FPJW01000003">
    <property type="protein sequence ID" value="SFX31203.1"/>
    <property type="molecule type" value="Genomic_DNA"/>
</dbReference>
<comment type="cofactor">
    <cofactor evidence="18 19">
        <name>K(+)</name>
        <dbReference type="ChEBI" id="CHEBI:29103"/>
    </cofactor>
    <text evidence="18 19">Binds 1 potassium ion per subunit.</text>
</comment>
<proteinExistence type="inferred from homology"/>
<evidence type="ECO:0000256" key="3">
    <source>
        <dbReference type="ARBA" id="ARBA00006001"/>
    </source>
</evidence>
<evidence type="ECO:0000256" key="17">
    <source>
        <dbReference type="HAMAP-Rule" id="MF_01965"/>
    </source>
</evidence>
<evidence type="ECO:0000256" key="5">
    <source>
        <dbReference type="ARBA" id="ARBA00022723"/>
    </source>
</evidence>
<comment type="similarity">
    <text evidence="17">Belongs to the NnrD/CARKD family.</text>
</comment>
<dbReference type="AlphaFoldDB" id="A0A1K1W241"/>
<dbReference type="SUPFAM" id="SSF64153">
    <property type="entry name" value="YjeF N-terminal domain-like"/>
    <property type="match status" value="1"/>
</dbReference>
<dbReference type="RefSeq" id="WP_072325460.1">
    <property type="nucleotide sequence ID" value="NZ_FPJW01000003.1"/>
</dbReference>
<dbReference type="EC" id="4.2.1.136" evidence="19"/>
<comment type="similarity">
    <text evidence="4 19">In the C-terminal section; belongs to the NnrD/CARKD family.</text>
</comment>
<feature type="binding site" evidence="17">
    <location>
        <position position="382"/>
    </location>
    <ligand>
        <name>(6S)-NADPHX</name>
        <dbReference type="ChEBI" id="CHEBI:64076"/>
    </ligand>
</feature>
<dbReference type="Proteomes" id="UP000182350">
    <property type="component" value="Unassembled WGS sequence"/>
</dbReference>
<comment type="subunit">
    <text evidence="17">Homotetramer.</text>
</comment>
<keyword evidence="5 18" id="KW-0479">Metal-binding</keyword>
<dbReference type="HAMAP" id="MF_01965">
    <property type="entry name" value="NADHX_dehydratase"/>
    <property type="match status" value="1"/>
</dbReference>
<dbReference type="GO" id="GO:0110051">
    <property type="term" value="P:metabolite repair"/>
    <property type="evidence" value="ECO:0007669"/>
    <property type="project" value="TreeGrafter"/>
</dbReference>
<feature type="binding site" evidence="18">
    <location>
        <begin position="141"/>
        <end position="147"/>
    </location>
    <ligand>
        <name>(6S)-NADPHX</name>
        <dbReference type="ChEBI" id="CHEBI:64076"/>
    </ligand>
</feature>
<dbReference type="STRING" id="1122209.SAMN02745752_01220"/>
<evidence type="ECO:0000256" key="1">
    <source>
        <dbReference type="ARBA" id="ARBA00000013"/>
    </source>
</evidence>
<dbReference type="PANTHER" id="PTHR12592:SF0">
    <property type="entry name" value="ATP-DEPENDENT (S)-NAD(P)H-HYDRATE DEHYDRATASE"/>
    <property type="match status" value="1"/>
</dbReference>
<comment type="function">
    <text evidence="17">Catalyzes the dehydration of the S-form of NAD(P)HX at the expense of ADP, which is converted to AMP. Together with NAD(P)HX epimerase, which catalyzes the epimerization of the S- and R-forms, the enzyme allows the repair of both epimers of NAD(P)HX, a damaged form of NAD(P)H that is a result of enzymatic or heat-dependent hydration.</text>
</comment>
<feature type="binding site" evidence="17">
    <location>
        <position position="451"/>
    </location>
    <ligand>
        <name>(6S)-NADPHX</name>
        <dbReference type="ChEBI" id="CHEBI:64076"/>
    </ligand>
</feature>
<keyword evidence="11 18" id="KW-0413">Isomerase</keyword>
<dbReference type="GO" id="GO:0046496">
    <property type="term" value="P:nicotinamide nucleotide metabolic process"/>
    <property type="evidence" value="ECO:0007669"/>
    <property type="project" value="UniProtKB-UniRule"/>
</dbReference>
<dbReference type="InterPro" id="IPR004443">
    <property type="entry name" value="YjeF_N_dom"/>
</dbReference>
<dbReference type="GO" id="GO:0046872">
    <property type="term" value="F:metal ion binding"/>
    <property type="evidence" value="ECO:0007669"/>
    <property type="project" value="UniProtKB-UniRule"/>
</dbReference>
<evidence type="ECO:0000256" key="19">
    <source>
        <dbReference type="PIRNR" id="PIRNR017184"/>
    </source>
</evidence>
<dbReference type="PROSITE" id="PS51385">
    <property type="entry name" value="YJEF_N"/>
    <property type="match status" value="1"/>
</dbReference>
<dbReference type="Gene3D" id="3.40.50.10260">
    <property type="entry name" value="YjeF N-terminal domain"/>
    <property type="match status" value="1"/>
</dbReference>
<dbReference type="InterPro" id="IPR030677">
    <property type="entry name" value="Nnr"/>
</dbReference>
<accession>A0A1K1W241</accession>
<feature type="binding site" evidence="17">
    <location>
        <position position="450"/>
    </location>
    <ligand>
        <name>AMP</name>
        <dbReference type="ChEBI" id="CHEBI:456215"/>
    </ligand>
</feature>
<dbReference type="GO" id="GO:0052856">
    <property type="term" value="F:NAD(P)HX epimerase activity"/>
    <property type="evidence" value="ECO:0007669"/>
    <property type="project" value="UniProtKB-UniRule"/>
</dbReference>
<evidence type="ECO:0000256" key="9">
    <source>
        <dbReference type="ARBA" id="ARBA00022958"/>
    </source>
</evidence>
<evidence type="ECO:0000256" key="10">
    <source>
        <dbReference type="ARBA" id="ARBA00023027"/>
    </source>
</evidence>
<keyword evidence="13" id="KW-0511">Multifunctional enzyme</keyword>
<dbReference type="NCBIfam" id="TIGR00196">
    <property type="entry name" value="yjeF_cterm"/>
    <property type="match status" value="1"/>
</dbReference>
<evidence type="ECO:0000256" key="11">
    <source>
        <dbReference type="ARBA" id="ARBA00023235"/>
    </source>
</evidence>
<evidence type="ECO:0000256" key="6">
    <source>
        <dbReference type="ARBA" id="ARBA00022741"/>
    </source>
</evidence>
<keyword evidence="6 17" id="KW-0547">Nucleotide-binding</keyword>
<feature type="domain" description="YjeF N-terminal" evidence="21">
    <location>
        <begin position="24"/>
        <end position="227"/>
    </location>
</feature>
<feature type="binding site" evidence="17">
    <location>
        <begin position="419"/>
        <end position="423"/>
    </location>
    <ligand>
        <name>AMP</name>
        <dbReference type="ChEBI" id="CHEBI:456215"/>
    </ligand>
</feature>
<comment type="function">
    <text evidence="14 19">Bifunctional enzyme that catalyzes the epimerization of the S- and R-forms of NAD(P)HX and the dehydration of the S-form of NAD(P)HX at the expense of ADP, which is converted to AMP. This allows the repair of both epimers of NAD(P)HX, a damaged form of NAD(P)H that is a result of enzymatic or heat-dependent hydration.</text>
</comment>
<dbReference type="SUPFAM" id="SSF53613">
    <property type="entry name" value="Ribokinase-like"/>
    <property type="match status" value="1"/>
</dbReference>
<reference evidence="22 23" key="1">
    <citation type="submission" date="2016-11" db="EMBL/GenBank/DDBJ databases">
        <authorList>
            <person name="Jaros S."/>
            <person name="Januszkiewicz K."/>
            <person name="Wedrychowicz H."/>
        </authorList>
    </citation>
    <scope>NUCLEOTIDE SEQUENCE [LARGE SCALE GENOMIC DNA]</scope>
    <source>
        <strain evidence="22 23">DSM 21637</strain>
    </source>
</reference>
<keyword evidence="10 17" id="KW-0520">NAD</keyword>
<feature type="binding site" evidence="18">
    <location>
        <position position="170"/>
    </location>
    <ligand>
        <name>(6S)-NADPHX</name>
        <dbReference type="ChEBI" id="CHEBI:64076"/>
    </ligand>
</feature>
<organism evidence="22 23">
    <name type="scientific">Marinospirillum alkaliphilum DSM 21637</name>
    <dbReference type="NCBI Taxonomy" id="1122209"/>
    <lineage>
        <taxon>Bacteria</taxon>
        <taxon>Pseudomonadati</taxon>
        <taxon>Pseudomonadota</taxon>
        <taxon>Gammaproteobacteria</taxon>
        <taxon>Oceanospirillales</taxon>
        <taxon>Oceanospirillaceae</taxon>
        <taxon>Marinospirillum</taxon>
    </lineage>
</organism>
<dbReference type="EC" id="5.1.99.6" evidence="19"/>
<feature type="domain" description="YjeF C-terminal" evidence="20">
    <location>
        <begin position="235"/>
        <end position="507"/>
    </location>
</feature>
<evidence type="ECO:0000256" key="4">
    <source>
        <dbReference type="ARBA" id="ARBA00009524"/>
    </source>
</evidence>
<dbReference type="InterPro" id="IPR000631">
    <property type="entry name" value="CARKD"/>
</dbReference>
<keyword evidence="23" id="KW-1185">Reference proteome</keyword>
<comment type="catalytic activity">
    <reaction evidence="16 17 19">
        <text>(6S)-NADPHX + ADP = AMP + phosphate + NADPH + H(+)</text>
        <dbReference type="Rhea" id="RHEA:32235"/>
        <dbReference type="ChEBI" id="CHEBI:15378"/>
        <dbReference type="ChEBI" id="CHEBI:43474"/>
        <dbReference type="ChEBI" id="CHEBI:57783"/>
        <dbReference type="ChEBI" id="CHEBI:64076"/>
        <dbReference type="ChEBI" id="CHEBI:456215"/>
        <dbReference type="ChEBI" id="CHEBI:456216"/>
        <dbReference type="EC" id="4.2.1.136"/>
    </reaction>
</comment>
<feature type="binding site" evidence="17">
    <location>
        <position position="333"/>
    </location>
    <ligand>
        <name>(6S)-NADPHX</name>
        <dbReference type="ChEBI" id="CHEBI:64076"/>
    </ligand>
</feature>
<comment type="catalytic activity">
    <reaction evidence="2 18 19">
        <text>(6R)-NADPHX = (6S)-NADPHX</text>
        <dbReference type="Rhea" id="RHEA:32227"/>
        <dbReference type="ChEBI" id="CHEBI:64076"/>
        <dbReference type="ChEBI" id="CHEBI:64077"/>
        <dbReference type="EC" id="5.1.99.6"/>
    </reaction>
</comment>
<dbReference type="PROSITE" id="PS51383">
    <property type="entry name" value="YJEF_C_3"/>
    <property type="match status" value="1"/>
</dbReference>
<dbReference type="Pfam" id="PF03853">
    <property type="entry name" value="YjeF_N"/>
    <property type="match status" value="1"/>
</dbReference>
<feature type="binding site" evidence="18">
    <location>
        <position position="173"/>
    </location>
    <ligand>
        <name>K(+)</name>
        <dbReference type="ChEBI" id="CHEBI:29103"/>
    </ligand>
</feature>
<comment type="cofactor">
    <cofactor evidence="17">
        <name>Mg(2+)</name>
        <dbReference type="ChEBI" id="CHEBI:18420"/>
    </cofactor>
</comment>
<evidence type="ECO:0000256" key="8">
    <source>
        <dbReference type="ARBA" id="ARBA00022857"/>
    </source>
</evidence>
<protein>
    <recommendedName>
        <fullName evidence="19">Bifunctional NAD(P)H-hydrate repair enzyme</fullName>
    </recommendedName>
    <alternativeName>
        <fullName evidence="19">Nicotinamide nucleotide repair protein</fullName>
    </alternativeName>
    <domain>
        <recommendedName>
            <fullName evidence="19">ADP-dependent (S)-NAD(P)H-hydrate dehydratase</fullName>
            <ecNumber evidence="19">4.2.1.136</ecNumber>
        </recommendedName>
        <alternativeName>
            <fullName evidence="19">ADP-dependent NAD(P)HX dehydratase</fullName>
        </alternativeName>
    </domain>
    <domain>
        <recommendedName>
            <fullName evidence="19">NAD(P)H-hydrate epimerase</fullName>
            <ecNumber evidence="19">5.1.99.6</ecNumber>
        </recommendedName>
    </domain>
</protein>
<dbReference type="PIRSF" id="PIRSF017184">
    <property type="entry name" value="Nnr"/>
    <property type="match status" value="1"/>
</dbReference>
<comment type="similarity">
    <text evidence="3 19">In the N-terminal section; belongs to the NnrE/AIBP family.</text>
</comment>
<keyword evidence="8 17" id="KW-0521">NADP</keyword>
<dbReference type="HAMAP" id="MF_01966">
    <property type="entry name" value="NADHX_epimerase"/>
    <property type="match status" value="1"/>
</dbReference>
<dbReference type="NCBIfam" id="TIGR00197">
    <property type="entry name" value="yjeF_nterm"/>
    <property type="match status" value="1"/>
</dbReference>
<dbReference type="CDD" id="cd01171">
    <property type="entry name" value="YXKO-related"/>
    <property type="match status" value="1"/>
</dbReference>
<evidence type="ECO:0000313" key="23">
    <source>
        <dbReference type="Proteomes" id="UP000182350"/>
    </source>
</evidence>
<dbReference type="Pfam" id="PF01256">
    <property type="entry name" value="Carb_kinase"/>
    <property type="match status" value="1"/>
</dbReference>
<gene>
    <name evidence="18" type="primary">nnrE</name>
    <name evidence="17" type="synonym">nnrD</name>
    <name evidence="22" type="ORF">SAMN02745752_01220</name>
</gene>
<dbReference type="PROSITE" id="PS51257">
    <property type="entry name" value="PROKAR_LIPOPROTEIN"/>
    <property type="match status" value="1"/>
</dbReference>
<dbReference type="PANTHER" id="PTHR12592">
    <property type="entry name" value="ATP-DEPENDENT (S)-NAD(P)H-HYDRATE DEHYDRATASE FAMILY MEMBER"/>
    <property type="match status" value="1"/>
</dbReference>
<keyword evidence="12 17" id="KW-0456">Lyase</keyword>
<feature type="binding site" evidence="18">
    <location>
        <position position="137"/>
    </location>
    <ligand>
        <name>K(+)</name>
        <dbReference type="ChEBI" id="CHEBI:29103"/>
    </ligand>
</feature>
<evidence type="ECO:0000256" key="2">
    <source>
        <dbReference type="ARBA" id="ARBA00000909"/>
    </source>
</evidence>
<dbReference type="OrthoDB" id="9806925at2"/>
<sequence>MLLDPRRHPAAVASGFPLYTAAACAELDRQVIAAGTPGFELMQRAARSAWQVLQQRWPQASGVSVFCGGGNNGGDGLLVALYAAQAGWSVRLWLAVEPENYKGEAAEAWAAVKAYGLAPCSDDPATSDFDASEVLVDALLGIGLQGDAHGRVADWIQVINQAPGPVLALDVPSGLRVGQGQHGNAVVQADLTLTFIALKPGLFTGQGPDACGQVLLADLGIQPSRWPVSPCARLQPLPDQPLLPPRRAGNHKGSHGRVLIVGGLSGMGGAALLAARAALRTGAGMVKVLTLAEHVSAFLAAQPEIMVQALLPAPEQQLQQAMDWADVLLIGPGLGQDALAQQLWQCCRNFNGPQLVDADALNLWAAGSVPDNLQLPRVITPHPGEAARLLGCQLDQIQADRLLSVQQLASATGAVTVLKGAGSLVASPESAAEVQLCPFGNPGMGVAGMGDLLSGCIAALLAQGCQPTDAAALGVLIHALAGDDAAAEQPRGLLPSDLLPFIRRRGN</sequence>
<evidence type="ECO:0000256" key="12">
    <source>
        <dbReference type="ARBA" id="ARBA00023239"/>
    </source>
</evidence>
<evidence type="ECO:0000313" key="22">
    <source>
        <dbReference type="EMBL" id="SFX31203.1"/>
    </source>
</evidence>
<feature type="binding site" evidence="18">
    <location>
        <begin position="71"/>
        <end position="75"/>
    </location>
    <ligand>
        <name>(6S)-NADPHX</name>
        <dbReference type="ChEBI" id="CHEBI:64076"/>
    </ligand>
</feature>
<evidence type="ECO:0000256" key="7">
    <source>
        <dbReference type="ARBA" id="ARBA00022840"/>
    </source>
</evidence>
<keyword evidence="9 18" id="KW-0630">Potassium</keyword>
<evidence type="ECO:0000256" key="13">
    <source>
        <dbReference type="ARBA" id="ARBA00023268"/>
    </source>
</evidence>
<evidence type="ECO:0000256" key="16">
    <source>
        <dbReference type="ARBA" id="ARBA00049209"/>
    </source>
</evidence>